<dbReference type="PROSITE" id="PS00856">
    <property type="entry name" value="GUANYLATE_KINASE_1"/>
    <property type="match status" value="1"/>
</dbReference>
<keyword evidence="5" id="KW-0812">Transmembrane</keyword>
<dbReference type="EMBL" id="NBIV01000001">
    <property type="protein sequence ID" value="PXF50073.1"/>
    <property type="molecule type" value="Genomic_DNA"/>
</dbReference>
<dbReference type="Pfam" id="PF24763">
    <property type="entry name" value="CGL160_C"/>
    <property type="match status" value="1"/>
</dbReference>
<evidence type="ECO:0000256" key="1">
    <source>
        <dbReference type="ARBA" id="ARBA00004141"/>
    </source>
</evidence>
<dbReference type="GO" id="GO:0004385">
    <property type="term" value="F:GMP kinase activity"/>
    <property type="evidence" value="ECO:0007669"/>
    <property type="project" value="UniProtKB-EC"/>
</dbReference>
<dbReference type="EC" id="2.7.4.8" evidence="3"/>
<comment type="caution">
    <text evidence="12">The sequence shown here is derived from an EMBL/GenBank/DDBJ whole genome shotgun (WGS) entry which is preliminary data.</text>
</comment>
<dbReference type="InterPro" id="IPR008145">
    <property type="entry name" value="GK/Ca_channel_bsu"/>
</dbReference>
<dbReference type="InterPro" id="IPR020590">
    <property type="entry name" value="Guanylate_kinase_CS"/>
</dbReference>
<evidence type="ECO:0000256" key="5">
    <source>
        <dbReference type="ARBA" id="ARBA00022692"/>
    </source>
</evidence>
<evidence type="ECO:0000256" key="8">
    <source>
        <dbReference type="ARBA" id="ARBA00022840"/>
    </source>
</evidence>
<dbReference type="PROSITE" id="PS50052">
    <property type="entry name" value="GUANYLATE_KINASE_2"/>
    <property type="match status" value="1"/>
</dbReference>
<dbReference type="FunFam" id="3.30.63.10:FF:000002">
    <property type="entry name" value="Guanylate kinase 1"/>
    <property type="match status" value="1"/>
</dbReference>
<dbReference type="STRING" id="448386.A0A2V3J6Z2"/>
<dbReference type="Gene3D" id="3.30.63.10">
    <property type="entry name" value="Guanylate Kinase phosphate binding domain"/>
    <property type="match status" value="1"/>
</dbReference>
<evidence type="ECO:0000256" key="3">
    <source>
        <dbReference type="ARBA" id="ARBA00012961"/>
    </source>
</evidence>
<reference evidence="12 13" key="1">
    <citation type="journal article" date="2018" name="Mol. Biol. Evol.">
        <title>Analysis of the draft genome of the red seaweed Gracilariopsis chorda provides insights into genome size evolution in Rhodophyta.</title>
        <authorList>
            <person name="Lee J."/>
            <person name="Yang E.C."/>
            <person name="Graf L."/>
            <person name="Yang J.H."/>
            <person name="Qiu H."/>
            <person name="Zel Zion U."/>
            <person name="Chan C.X."/>
            <person name="Stephens T.G."/>
            <person name="Weber A.P.M."/>
            <person name="Boo G.H."/>
            <person name="Boo S.M."/>
            <person name="Kim K.M."/>
            <person name="Shin Y."/>
            <person name="Jung M."/>
            <person name="Lee S.J."/>
            <person name="Yim H.S."/>
            <person name="Lee J.H."/>
            <person name="Bhattacharya D."/>
            <person name="Yoon H.S."/>
        </authorList>
    </citation>
    <scope>NUCLEOTIDE SEQUENCE [LARGE SCALE GENOMIC DNA]</scope>
    <source>
        <strain evidence="12 13">SKKU-2015</strain>
        <tissue evidence="12">Whole body</tissue>
    </source>
</reference>
<evidence type="ECO:0000256" key="9">
    <source>
        <dbReference type="ARBA" id="ARBA00022989"/>
    </source>
</evidence>
<dbReference type="InterPro" id="IPR056309">
    <property type="entry name" value="CGL160/ATPI_dom"/>
</dbReference>
<accession>A0A2V3J6Z2</accession>
<keyword evidence="9" id="KW-1133">Transmembrane helix</keyword>
<dbReference type="OrthoDB" id="6334211at2759"/>
<dbReference type="FunFam" id="3.40.50.300:FF:000776">
    <property type="entry name" value="Guanylate kinase 2"/>
    <property type="match status" value="1"/>
</dbReference>
<evidence type="ECO:0000256" key="4">
    <source>
        <dbReference type="ARBA" id="ARBA00022679"/>
    </source>
</evidence>
<dbReference type="GO" id="GO:0005829">
    <property type="term" value="C:cytosol"/>
    <property type="evidence" value="ECO:0007669"/>
    <property type="project" value="TreeGrafter"/>
</dbReference>
<comment type="subcellular location">
    <subcellularLocation>
        <location evidence="1">Membrane</location>
        <topology evidence="1">Multi-pass membrane protein</topology>
    </subcellularLocation>
</comment>
<proteinExistence type="inferred from homology"/>
<protein>
    <recommendedName>
        <fullName evidence="3">guanylate kinase</fullName>
        <ecNumber evidence="3">2.7.4.8</ecNumber>
    </recommendedName>
</protein>
<organism evidence="12 13">
    <name type="scientific">Gracilariopsis chorda</name>
    <dbReference type="NCBI Taxonomy" id="448386"/>
    <lineage>
        <taxon>Eukaryota</taxon>
        <taxon>Rhodophyta</taxon>
        <taxon>Florideophyceae</taxon>
        <taxon>Rhodymeniophycidae</taxon>
        <taxon>Gracilariales</taxon>
        <taxon>Gracilariaceae</taxon>
        <taxon>Gracilariopsis</taxon>
    </lineage>
</organism>
<keyword evidence="13" id="KW-1185">Reference proteome</keyword>
<dbReference type="Pfam" id="PF00625">
    <property type="entry name" value="Guanylate_kin"/>
    <property type="match status" value="1"/>
</dbReference>
<name>A0A2V3J6Z2_9FLOR</name>
<evidence type="ECO:0000259" key="11">
    <source>
        <dbReference type="PROSITE" id="PS50052"/>
    </source>
</evidence>
<evidence type="ECO:0000256" key="2">
    <source>
        <dbReference type="ARBA" id="ARBA00005790"/>
    </source>
</evidence>
<comment type="similarity">
    <text evidence="2">Belongs to the guanylate kinase family.</text>
</comment>
<dbReference type="CDD" id="cd00071">
    <property type="entry name" value="GMPK"/>
    <property type="match status" value="1"/>
</dbReference>
<feature type="domain" description="Guanylate kinase-like" evidence="11">
    <location>
        <begin position="333"/>
        <end position="518"/>
    </location>
</feature>
<dbReference type="GO" id="GO:0016020">
    <property type="term" value="C:membrane"/>
    <property type="evidence" value="ECO:0007669"/>
    <property type="project" value="UniProtKB-SubCell"/>
</dbReference>
<keyword evidence="8" id="KW-0067">ATP-binding</keyword>
<dbReference type="GO" id="GO:0005524">
    <property type="term" value="F:ATP binding"/>
    <property type="evidence" value="ECO:0007669"/>
    <property type="project" value="UniProtKB-KW"/>
</dbReference>
<evidence type="ECO:0000313" key="13">
    <source>
        <dbReference type="Proteomes" id="UP000247409"/>
    </source>
</evidence>
<dbReference type="NCBIfam" id="TIGR03263">
    <property type="entry name" value="guanyl_kin"/>
    <property type="match status" value="1"/>
</dbReference>
<dbReference type="SMART" id="SM00072">
    <property type="entry name" value="GuKc"/>
    <property type="match status" value="1"/>
</dbReference>
<evidence type="ECO:0000256" key="10">
    <source>
        <dbReference type="ARBA" id="ARBA00023136"/>
    </source>
</evidence>
<evidence type="ECO:0000256" key="7">
    <source>
        <dbReference type="ARBA" id="ARBA00022777"/>
    </source>
</evidence>
<sequence>MSQAAFVPSTAGSVLRSAERRICELRPRPSRRPRQCYVRAETRNETLDERGFVVPQPGDVVLYAGRWAGEQNAGVVDTVRSAAQQSRVIVDVREMRRLSDDLFAVQSVRRAGKLRWFDVAQLRIARDAVYVPGQDAYRIPNVPDGYARVAPLDENARLQASAEYERLKTQLLTSTFGIGLGGSAIAGVLFGKSLATAYASGAIASLAYLAMLQSSVDALGAPTFYSRFLSFRFALPPLPFALIALSNGASSPSEMFGSVDRQQAIAVVLGLLTYKIPFLARTFDEFVDGLSRIEIGKTGMVGTVATLAARRIKSMRQTDSQDDDSVSSPSSLKPVFVFAGPSGVGKTSLIRRLMDDMPQRFQYSVSHTTRAPRANESNGEDYNFVTGEQFEQMIDSGQFVEYAYVHGQYYGTSYQSINAVQQVGTFCVLDLDVQGVDALCSQKGLSWQPIFVWIAPPSVLALEQRLRKRGTETEETLKTRLNTAMREMSYAATNDAFDLTIINDDFDDAYGQLREFVEAQISPFL</sequence>
<dbReference type="Proteomes" id="UP000247409">
    <property type="component" value="Unassembled WGS sequence"/>
</dbReference>
<dbReference type="InterPro" id="IPR017665">
    <property type="entry name" value="Guanylate_kinase"/>
</dbReference>
<keyword evidence="10" id="KW-0472">Membrane</keyword>
<dbReference type="Gene3D" id="3.40.50.300">
    <property type="entry name" value="P-loop containing nucleotide triphosphate hydrolases"/>
    <property type="match status" value="1"/>
</dbReference>
<evidence type="ECO:0000256" key="6">
    <source>
        <dbReference type="ARBA" id="ARBA00022741"/>
    </source>
</evidence>
<dbReference type="PANTHER" id="PTHR23117:SF13">
    <property type="entry name" value="GUANYLATE KINASE"/>
    <property type="match status" value="1"/>
</dbReference>
<keyword evidence="6" id="KW-0547">Nucleotide-binding</keyword>
<dbReference type="PANTHER" id="PTHR23117">
    <property type="entry name" value="GUANYLATE KINASE-RELATED"/>
    <property type="match status" value="1"/>
</dbReference>
<gene>
    <name evidence="12" type="ORF">BWQ96_00233</name>
</gene>
<keyword evidence="7 12" id="KW-0418">Kinase</keyword>
<dbReference type="AlphaFoldDB" id="A0A2V3J6Z2"/>
<keyword evidence="4" id="KW-0808">Transferase</keyword>
<dbReference type="SUPFAM" id="SSF52540">
    <property type="entry name" value="P-loop containing nucleoside triphosphate hydrolases"/>
    <property type="match status" value="1"/>
</dbReference>
<dbReference type="InterPro" id="IPR008144">
    <property type="entry name" value="Guanylate_kin-like_dom"/>
</dbReference>
<dbReference type="InterPro" id="IPR027417">
    <property type="entry name" value="P-loop_NTPase"/>
</dbReference>
<evidence type="ECO:0000313" key="12">
    <source>
        <dbReference type="EMBL" id="PXF50073.1"/>
    </source>
</evidence>